<feature type="region of interest" description="Disordered" evidence="1">
    <location>
        <begin position="234"/>
        <end position="294"/>
    </location>
</feature>
<feature type="compositionally biased region" description="Basic and acidic residues" evidence="1">
    <location>
        <begin position="272"/>
        <end position="290"/>
    </location>
</feature>
<organism evidence="2 3">
    <name type="scientific">Kribbibacterium absianum</name>
    <dbReference type="NCBI Taxonomy" id="3044210"/>
    <lineage>
        <taxon>Bacteria</taxon>
        <taxon>Bacillati</taxon>
        <taxon>Actinomycetota</taxon>
        <taxon>Coriobacteriia</taxon>
        <taxon>Coriobacteriales</taxon>
        <taxon>Kribbibacteriaceae</taxon>
        <taxon>Kribbibacterium</taxon>
    </lineage>
</organism>
<comment type="caution">
    <text evidence="2">The sequence shown here is derived from an EMBL/GenBank/DDBJ whole genome shotgun (WGS) entry which is preliminary data.</text>
</comment>
<evidence type="ECO:0000313" key="2">
    <source>
        <dbReference type="EMBL" id="MDJ1129360.1"/>
    </source>
</evidence>
<proteinExistence type="predicted"/>
<evidence type="ECO:0000313" key="3">
    <source>
        <dbReference type="Proteomes" id="UP001431693"/>
    </source>
</evidence>
<dbReference type="Proteomes" id="UP001431693">
    <property type="component" value="Unassembled WGS sequence"/>
</dbReference>
<keyword evidence="3" id="KW-1185">Reference proteome</keyword>
<evidence type="ECO:0000256" key="1">
    <source>
        <dbReference type="SAM" id="MobiDB-lite"/>
    </source>
</evidence>
<gene>
    <name evidence="2" type="ORF">QJ043_04615</name>
</gene>
<sequence>MATWEQLGNARTYVPRHRKADATEEPKPKRLGRLHHLVFSPDGRRVVGAMVKRPDVAGMVKREDQFVALDRIFEYENGVIVQGDDAFDGAAAKRLGIDLDRCLIWDGMDVVTEKGDPLGYVVDIEFDGTTGELRQVNSVDSGMSQSLVGSVPIPGDLVLGYRAGAMVVKNEAKDLQLTGGIMGAAGTAVGKAQVKAKEAGEKTGKVVGEAVDKGSFALGRAIGHARNAVQEAMADDDPCEMPVPEGDAHKPEPDGQDTEPPLYVPSGSYESDIEKKAGEPQEPAKPKESTVDAATKAVGRQLGKTKGMFGAFMKEFKEASK</sequence>
<accession>A0ABT6ZK00</accession>
<protein>
    <submittedName>
        <fullName evidence="2">PRC-barrel domain-containing protein</fullName>
    </submittedName>
</protein>
<name>A0ABT6ZK00_9ACTN</name>
<dbReference type="RefSeq" id="WP_283713564.1">
    <property type="nucleotide sequence ID" value="NZ_JASJEW010000005.1"/>
</dbReference>
<dbReference type="EMBL" id="JASJEX010000002">
    <property type="protein sequence ID" value="MDJ1129360.1"/>
    <property type="molecule type" value="Genomic_DNA"/>
</dbReference>
<reference evidence="2" key="1">
    <citation type="submission" date="2023-05" db="EMBL/GenBank/DDBJ databases">
        <title>[olsenella] sp. nov., isolated from a pig farm feces dump.</title>
        <authorList>
            <person name="Chang Y.-H."/>
        </authorList>
    </citation>
    <scope>NUCLEOTIDE SEQUENCE</scope>
    <source>
        <strain evidence="2">YH-ols2217</strain>
    </source>
</reference>